<dbReference type="InterPro" id="IPR021729">
    <property type="entry name" value="DUF3298"/>
</dbReference>
<dbReference type="Gene3D" id="3.90.640.20">
    <property type="entry name" value="Heat-shock cognate protein, ATPase"/>
    <property type="match status" value="1"/>
</dbReference>
<dbReference type="EMBL" id="JAGEVG010000004">
    <property type="protein sequence ID" value="MBO3097554.1"/>
    <property type="molecule type" value="Genomic_DNA"/>
</dbReference>
<dbReference type="InterPro" id="IPR037126">
    <property type="entry name" value="PdaC/RsiV-like_sf"/>
</dbReference>
<evidence type="ECO:0000313" key="2">
    <source>
        <dbReference type="EMBL" id="MBO3097554.1"/>
    </source>
</evidence>
<keyword evidence="3" id="KW-1185">Reference proteome</keyword>
<dbReference type="Proteomes" id="UP000681315">
    <property type="component" value="Unassembled WGS sequence"/>
</dbReference>
<accession>A0ABS3SPD2</accession>
<dbReference type="RefSeq" id="WP_208232703.1">
    <property type="nucleotide sequence ID" value="NZ_JAGEVG010000004.1"/>
</dbReference>
<organism evidence="2 3">
    <name type="scientific">Gelidibacter pelagius</name>
    <dbReference type="NCBI Taxonomy" id="2819985"/>
    <lineage>
        <taxon>Bacteria</taxon>
        <taxon>Pseudomonadati</taxon>
        <taxon>Bacteroidota</taxon>
        <taxon>Flavobacteriia</taxon>
        <taxon>Flavobacteriales</taxon>
        <taxon>Flavobacteriaceae</taxon>
        <taxon>Gelidibacter</taxon>
    </lineage>
</organism>
<protein>
    <submittedName>
        <fullName evidence="2">DUF3298 domain-containing protein</fullName>
    </submittedName>
</protein>
<evidence type="ECO:0000259" key="1">
    <source>
        <dbReference type="Pfam" id="PF11738"/>
    </source>
</evidence>
<dbReference type="Pfam" id="PF11738">
    <property type="entry name" value="DUF3298"/>
    <property type="match status" value="1"/>
</dbReference>
<proteinExistence type="predicted"/>
<reference evidence="2 3" key="1">
    <citation type="submission" date="2021-03" db="EMBL/GenBank/DDBJ databases">
        <title>Gelidibacter sp. nov., isolated from costal sediment.</title>
        <authorList>
            <person name="Lun K.-Y."/>
        </authorList>
    </citation>
    <scope>NUCLEOTIDE SEQUENCE [LARGE SCALE GENOMIC DNA]</scope>
    <source>
        <strain evidence="2 3">DF109</strain>
    </source>
</reference>
<comment type="caution">
    <text evidence="2">The sequence shown here is derived from an EMBL/GenBank/DDBJ whole genome shotgun (WGS) entry which is preliminary data.</text>
</comment>
<dbReference type="PROSITE" id="PS51257">
    <property type="entry name" value="PROKAR_LIPOPROTEIN"/>
    <property type="match status" value="1"/>
</dbReference>
<feature type="domain" description="DUF3298" evidence="1">
    <location>
        <begin position="196"/>
        <end position="272"/>
    </location>
</feature>
<name>A0ABS3SPD2_9FLAO</name>
<dbReference type="Gene3D" id="3.30.565.40">
    <property type="entry name" value="Fervidobacterium nodosum Rt17-B1 like"/>
    <property type="match status" value="1"/>
</dbReference>
<gene>
    <name evidence="2" type="ORF">J4051_04705</name>
</gene>
<evidence type="ECO:0000313" key="3">
    <source>
        <dbReference type="Proteomes" id="UP000681315"/>
    </source>
</evidence>
<sequence>MKYLNLILVVLLLVSCKSDKREETILETEDTEQMMPQDRDTLQKIDGEARTKSISIEYKQKELIEKKDQRSEFEKLIIDKSYAIQQPDYTINFKYPQLDESLQATNRNFNEFINDYYVNIKKTVADIEASKMLCDSIEAINFREDRFIDYKIYIVNDQLVSVLFYKENFYSGAMHPSYSFDCFNFDLNKGVFMTYEDFFNQGSEEELLTLINERIVNKIQNSELYYDCWELSASDFFESKNNFVINDNNIEFYFDDCVMCPSYTGSYSIELPLVDLLSVLKKSNSNLLMADKNQPSR</sequence>